<name>B3PMV7_META1</name>
<gene>
    <name evidence="1" type="ordered locus">MARTH_orf548</name>
</gene>
<accession>B3PMV7</accession>
<keyword evidence="2" id="KW-1185">Reference proteome</keyword>
<protein>
    <submittedName>
        <fullName evidence="1">Uncharacterized protein</fullName>
    </submittedName>
</protein>
<dbReference type="EMBL" id="CP001047">
    <property type="protein sequence ID" value="ACF07359.1"/>
    <property type="molecule type" value="Genomic_DNA"/>
</dbReference>
<dbReference type="eggNOG" id="ENOG5031ZCR">
    <property type="taxonomic scope" value="Bacteria"/>
</dbReference>
<dbReference type="HOGENOM" id="CLU_1413786_0_0_14"/>
<dbReference type="Proteomes" id="UP000008812">
    <property type="component" value="Chromosome"/>
</dbReference>
<sequence length="197" mass="23472">MFYQNTAYNENKNQKEFAMKRKINYIGNYSTYFNIENLEKLKYKNFIQYKESLNGSYQLNSSYSPLKTFKDDTEVNEYLKRIKEDGILPETRYTIVGLESTLDSHGIKMLLEELEFNDPSTITNNYRMILQKLILPSKEKIFYLDNGKKYLLDLKYFNLWNIKINNEEYHFESSPAITQFIKKYVDLHAKPIAKGVK</sequence>
<dbReference type="AlphaFoldDB" id="B3PMV7"/>
<reference evidence="1 2" key="1">
    <citation type="journal article" date="2008" name="Infect. Immun.">
        <title>Genome of Mycoplasma arthritidis.</title>
        <authorList>
            <person name="Dybvig K."/>
            <person name="Zuhua C."/>
            <person name="Lao P."/>
            <person name="Jordan D.S."/>
            <person name="French C.T."/>
            <person name="Tu A.H."/>
            <person name="Loraine A.E."/>
        </authorList>
    </citation>
    <scope>NUCLEOTIDE SEQUENCE [LARGE SCALE GENOMIC DNA]</scope>
    <source>
        <strain evidence="1 2">158L3-1</strain>
    </source>
</reference>
<dbReference type="KEGG" id="mat:MARTH_orf548"/>
<organism evidence="1 2">
    <name type="scientific">Metamycoplasma arthritidis (strain 158L3-1)</name>
    <name type="common">Mycoplasma arthritidis</name>
    <dbReference type="NCBI Taxonomy" id="243272"/>
    <lineage>
        <taxon>Bacteria</taxon>
        <taxon>Bacillati</taxon>
        <taxon>Mycoplasmatota</taxon>
        <taxon>Mycoplasmoidales</taxon>
        <taxon>Metamycoplasmataceae</taxon>
        <taxon>Metamycoplasma</taxon>
    </lineage>
</organism>
<evidence type="ECO:0000313" key="2">
    <source>
        <dbReference type="Proteomes" id="UP000008812"/>
    </source>
</evidence>
<proteinExistence type="predicted"/>
<dbReference type="STRING" id="243272.MARTH_orf548"/>
<dbReference type="RefSeq" id="WP_012498316.1">
    <property type="nucleotide sequence ID" value="NC_011025.1"/>
</dbReference>
<evidence type="ECO:0000313" key="1">
    <source>
        <dbReference type="EMBL" id="ACF07359.1"/>
    </source>
</evidence>